<dbReference type="Proteomes" id="UP000678393">
    <property type="component" value="Unassembled WGS sequence"/>
</dbReference>
<dbReference type="OrthoDB" id="6138182at2759"/>
<dbReference type="GO" id="GO:0005975">
    <property type="term" value="P:carbohydrate metabolic process"/>
    <property type="evidence" value="ECO:0007669"/>
    <property type="project" value="InterPro"/>
</dbReference>
<evidence type="ECO:0000313" key="2">
    <source>
        <dbReference type="EMBL" id="CAG5135460.1"/>
    </source>
</evidence>
<dbReference type="AlphaFoldDB" id="A0A8S4A4M5"/>
<reference evidence="2" key="1">
    <citation type="submission" date="2021-04" db="EMBL/GenBank/DDBJ databases">
        <authorList>
            <consortium name="Molecular Ecology Group"/>
        </authorList>
    </citation>
    <scope>NUCLEOTIDE SEQUENCE</scope>
</reference>
<dbReference type="Gene3D" id="3.20.20.80">
    <property type="entry name" value="Glycosidases"/>
    <property type="match status" value="1"/>
</dbReference>
<dbReference type="SUPFAM" id="SSF51445">
    <property type="entry name" value="(Trans)glycosidases"/>
    <property type="match status" value="1"/>
</dbReference>
<keyword evidence="3" id="KW-1185">Reference proteome</keyword>
<protein>
    <recommendedName>
        <fullName evidence="1">GH18 domain-containing protein</fullName>
    </recommendedName>
</protein>
<comment type="caution">
    <text evidence="2">The sequence shown here is derived from an EMBL/GenBank/DDBJ whole genome shotgun (WGS) entry which is preliminary data.</text>
</comment>
<evidence type="ECO:0000313" key="3">
    <source>
        <dbReference type="Proteomes" id="UP000678393"/>
    </source>
</evidence>
<dbReference type="EMBL" id="CAJHNH020008323">
    <property type="protein sequence ID" value="CAG5135460.1"/>
    <property type="molecule type" value="Genomic_DNA"/>
</dbReference>
<dbReference type="InterPro" id="IPR001223">
    <property type="entry name" value="Glyco_hydro18_cat"/>
</dbReference>
<feature type="domain" description="GH18" evidence="1">
    <location>
        <begin position="1"/>
        <end position="85"/>
    </location>
</feature>
<evidence type="ECO:0000259" key="1">
    <source>
        <dbReference type="PROSITE" id="PS51910"/>
    </source>
</evidence>
<name>A0A8S4A4M5_9EUPU</name>
<dbReference type="InterPro" id="IPR017853">
    <property type="entry name" value="GH"/>
</dbReference>
<dbReference type="PROSITE" id="PS51910">
    <property type="entry name" value="GH18_2"/>
    <property type="match status" value="1"/>
</dbReference>
<sequence length="125" mass="13835">ICTLIKSSASVINYEPQLSRFLTSGNLWASFEDVRSVIVKACFAKDNGLGGVMIRSLDLDDFSGVFCSQGRYPLITAISSVIKESSCRIYVPTLHARSGQTEATHFSSGWIFLLAVYLLLELHFH</sequence>
<proteinExistence type="predicted"/>
<feature type="non-terminal residue" evidence="2">
    <location>
        <position position="1"/>
    </location>
</feature>
<accession>A0A8S4A4M5</accession>
<organism evidence="2 3">
    <name type="scientific">Candidula unifasciata</name>
    <dbReference type="NCBI Taxonomy" id="100452"/>
    <lineage>
        <taxon>Eukaryota</taxon>
        <taxon>Metazoa</taxon>
        <taxon>Spiralia</taxon>
        <taxon>Lophotrochozoa</taxon>
        <taxon>Mollusca</taxon>
        <taxon>Gastropoda</taxon>
        <taxon>Heterobranchia</taxon>
        <taxon>Euthyneura</taxon>
        <taxon>Panpulmonata</taxon>
        <taxon>Eupulmonata</taxon>
        <taxon>Stylommatophora</taxon>
        <taxon>Helicina</taxon>
        <taxon>Helicoidea</taxon>
        <taxon>Geomitridae</taxon>
        <taxon>Candidula</taxon>
    </lineage>
</organism>
<gene>
    <name evidence="2" type="ORF">CUNI_LOCUS21018</name>
</gene>